<dbReference type="EMBL" id="CP042260">
    <property type="protein sequence ID" value="QDY65800.1"/>
    <property type="molecule type" value="Genomic_DNA"/>
</dbReference>
<evidence type="ECO:0000313" key="2">
    <source>
        <dbReference type="Proteomes" id="UP000320717"/>
    </source>
</evidence>
<proteinExistence type="predicted"/>
<name>A0ABX5Y6R9_9MICC</name>
<gene>
    <name evidence="1" type="ORF">FQA45_05455</name>
</gene>
<accession>A0ABX5Y6R9</accession>
<organism evidence="1 2">
    <name type="scientific">Glutamicibacter halophytocola</name>
    <dbReference type="NCBI Taxonomy" id="1933880"/>
    <lineage>
        <taxon>Bacteria</taxon>
        <taxon>Bacillati</taxon>
        <taxon>Actinomycetota</taxon>
        <taxon>Actinomycetes</taxon>
        <taxon>Micrococcales</taxon>
        <taxon>Micrococcaceae</taxon>
        <taxon>Glutamicibacter</taxon>
    </lineage>
</organism>
<dbReference type="RefSeq" id="WP_146275609.1">
    <property type="nucleotide sequence ID" value="NZ_CP042260.1"/>
</dbReference>
<keyword evidence="2" id="KW-1185">Reference proteome</keyword>
<reference evidence="1 2" key="1">
    <citation type="submission" date="2019-07" db="EMBL/GenBank/DDBJ databases">
        <title>Complete Genome Sequence of drought tolerant Plant Growth-Promoting Rhizobacterium Glutamicibacter halophytocola DR408.</title>
        <authorList>
            <person name="Nishu S.D."/>
            <person name="Lee T.K."/>
        </authorList>
    </citation>
    <scope>NUCLEOTIDE SEQUENCE [LARGE SCALE GENOMIC DNA]</scope>
    <source>
        <strain evidence="1 2">DR408</strain>
    </source>
</reference>
<sequence length="134" mass="14717">MAEHGLIVGDEVPALVVARAVDTGEEVVLFDGGRHGYNAMFVDEYDPGDLEARQAETPFELGGCTEFAVEVEVFDNIDWDEEEDELRDEEGVLRLITGEEISSERLRADGYDALGITITNPDGTRIDIVAEELA</sequence>
<dbReference type="Proteomes" id="UP000320717">
    <property type="component" value="Chromosome"/>
</dbReference>
<evidence type="ECO:0000313" key="1">
    <source>
        <dbReference type="EMBL" id="QDY65800.1"/>
    </source>
</evidence>
<protein>
    <submittedName>
        <fullName evidence="1">Uncharacterized protein</fullName>
    </submittedName>
</protein>